<name>A0A316ZE54_9BASI</name>
<dbReference type="GO" id="GO:0003978">
    <property type="term" value="F:UDP-glucose 4-epimerase activity"/>
    <property type="evidence" value="ECO:0007669"/>
    <property type="project" value="UniProtKB-EC"/>
</dbReference>
<keyword evidence="4" id="KW-1185">Reference proteome</keyword>
<dbReference type="Gene3D" id="3.90.25.10">
    <property type="entry name" value="UDP-galactose 4-epimerase, domain 1"/>
    <property type="match status" value="2"/>
</dbReference>
<dbReference type="SUPFAM" id="SSF51735">
    <property type="entry name" value="NAD(P)-binding Rossmann-fold domains"/>
    <property type="match status" value="2"/>
</dbReference>
<dbReference type="Pfam" id="PF01370">
    <property type="entry name" value="Epimerase"/>
    <property type="match status" value="1"/>
</dbReference>
<dbReference type="InterPro" id="IPR001509">
    <property type="entry name" value="Epimerase_deHydtase"/>
</dbReference>
<evidence type="ECO:0000256" key="1">
    <source>
        <dbReference type="SAM" id="MobiDB-lite"/>
    </source>
</evidence>
<dbReference type="GeneID" id="37268696"/>
<feature type="compositionally biased region" description="Low complexity" evidence="1">
    <location>
        <begin position="367"/>
        <end position="382"/>
    </location>
</feature>
<dbReference type="PANTHER" id="PTHR43725:SF3">
    <property type="entry name" value="UDP-GLUCOSE 4-EPIMERASE (EUROFUNG)"/>
    <property type="match status" value="1"/>
</dbReference>
<dbReference type="InterPro" id="IPR036291">
    <property type="entry name" value="NAD(P)-bd_dom_sf"/>
</dbReference>
<accession>A0A316ZE54</accession>
<dbReference type="GO" id="GO:0006012">
    <property type="term" value="P:galactose metabolic process"/>
    <property type="evidence" value="ECO:0007669"/>
    <property type="project" value="UniProtKB-KW"/>
</dbReference>
<dbReference type="OrthoDB" id="9402762at2759"/>
<evidence type="ECO:0000313" key="3">
    <source>
        <dbReference type="EMBL" id="PWN99192.1"/>
    </source>
</evidence>
<dbReference type="Proteomes" id="UP000245946">
    <property type="component" value="Unassembled WGS sequence"/>
</dbReference>
<protein>
    <submittedName>
        <fullName evidence="3">UDP-glucose 4-epimerase</fullName>
    </submittedName>
</protein>
<gene>
    <name evidence="3" type="ORF">FA09DRAFT_325077</name>
</gene>
<proteinExistence type="predicted"/>
<dbReference type="AlphaFoldDB" id="A0A316ZE54"/>
<feature type="domain" description="NAD-dependent epimerase/dehydratase" evidence="2">
    <location>
        <begin position="7"/>
        <end position="301"/>
    </location>
</feature>
<dbReference type="GO" id="GO:0005829">
    <property type="term" value="C:cytosol"/>
    <property type="evidence" value="ECO:0007669"/>
    <property type="project" value="TreeGrafter"/>
</dbReference>
<feature type="compositionally biased region" description="Low complexity" evidence="1">
    <location>
        <begin position="329"/>
        <end position="344"/>
    </location>
</feature>
<dbReference type="PANTHER" id="PTHR43725">
    <property type="entry name" value="UDP-GLUCOSE 4-EPIMERASE"/>
    <property type="match status" value="1"/>
</dbReference>
<dbReference type="EMBL" id="KZ819289">
    <property type="protein sequence ID" value="PWN99192.1"/>
    <property type="molecule type" value="Genomic_DNA"/>
</dbReference>
<reference evidence="3 4" key="1">
    <citation type="journal article" date="2018" name="Mol. Biol. Evol.">
        <title>Broad Genomic Sampling Reveals a Smut Pathogenic Ancestry of the Fungal Clade Ustilaginomycotina.</title>
        <authorList>
            <person name="Kijpornyongpan T."/>
            <person name="Mondo S.J."/>
            <person name="Barry K."/>
            <person name="Sandor L."/>
            <person name="Lee J."/>
            <person name="Lipzen A."/>
            <person name="Pangilinan J."/>
            <person name="LaButti K."/>
            <person name="Hainaut M."/>
            <person name="Henrissat B."/>
            <person name="Grigoriev I.V."/>
            <person name="Spatafora J.W."/>
            <person name="Aime M.C."/>
        </authorList>
    </citation>
    <scope>NUCLEOTIDE SEQUENCE [LARGE SCALE GENOMIC DNA]</scope>
    <source>
        <strain evidence="3 4">MCA 4186</strain>
    </source>
</reference>
<sequence>MSSKPTILVTGGLGFIGSHTLVELMQAGYPVVAVDNLSNSHAGVADKVRDIVAAFYTARDGDASATPRLDFFELDILDEDGLASIFAHYALPYCRGQARSRIGGVIHFAALKAVSESISKPLSYYRTNITGLVNVLDAMDAANVKTLLYSSSATVYGSLTTAGQAQESLCRHRADAPAAPASPDLSKGLQGCAGITNPYGRTKWMGEAILQDVCASDPAWDITALRYFNPVGAHASGAIGEDPLDVPNNLMPCIIRVLDGRKSELQVYGTDYETADGTCIRDFIHVVDLARGHLAAIAKATERHPVVPGSSLPMQALQEALGSLPADLSPASSEHGHSSESSPSTDDGHFLSQSVSTSSLSDEHTPSSDSTSLTSPSTPASSRFEASAPVSPGKAAQPNDLRIFNLGTGAGVSVMEMVSAMREASGLPLPIVAAARRPGDVVISIADPIKAQQELDWKATKTLQDVCADTWHFLQTHACS</sequence>
<organism evidence="3 4">
    <name type="scientific">Tilletiopsis washingtonensis</name>
    <dbReference type="NCBI Taxonomy" id="58919"/>
    <lineage>
        <taxon>Eukaryota</taxon>
        <taxon>Fungi</taxon>
        <taxon>Dikarya</taxon>
        <taxon>Basidiomycota</taxon>
        <taxon>Ustilaginomycotina</taxon>
        <taxon>Exobasidiomycetes</taxon>
        <taxon>Entylomatales</taxon>
        <taxon>Entylomatales incertae sedis</taxon>
        <taxon>Tilletiopsis</taxon>
    </lineage>
</organism>
<dbReference type="Gene3D" id="3.40.50.720">
    <property type="entry name" value="NAD(P)-binding Rossmann-like Domain"/>
    <property type="match status" value="1"/>
</dbReference>
<dbReference type="STRING" id="58919.A0A316ZE54"/>
<dbReference type="RefSeq" id="XP_025599471.1">
    <property type="nucleotide sequence ID" value="XM_025741152.1"/>
</dbReference>
<evidence type="ECO:0000313" key="4">
    <source>
        <dbReference type="Proteomes" id="UP000245946"/>
    </source>
</evidence>
<evidence type="ECO:0000259" key="2">
    <source>
        <dbReference type="Pfam" id="PF01370"/>
    </source>
</evidence>
<feature type="region of interest" description="Disordered" evidence="1">
    <location>
        <begin position="325"/>
        <end position="399"/>
    </location>
</feature>